<dbReference type="OrthoDB" id="338740at2157"/>
<evidence type="ECO:0008006" key="3">
    <source>
        <dbReference type="Google" id="ProtNLM"/>
    </source>
</evidence>
<dbReference type="Proteomes" id="UP000326170">
    <property type="component" value="Plasmid unnamed3"/>
</dbReference>
<dbReference type="Pfam" id="PF10778">
    <property type="entry name" value="DehI"/>
    <property type="match status" value="1"/>
</dbReference>
<dbReference type="AlphaFoldDB" id="A0A5P9P9W2"/>
<dbReference type="KEGG" id="nas:GCU68_20425"/>
<keyword evidence="2" id="KW-1185">Reference proteome</keyword>
<dbReference type="RefSeq" id="WP_152944450.1">
    <property type="nucleotide sequence ID" value="NZ_CP045491.1"/>
</dbReference>
<geneLocation type="plasmid" evidence="1 2">
    <name>unnamed3</name>
</geneLocation>
<reference evidence="1 2" key="1">
    <citation type="journal article" date="2007" name="Int. J. Syst. Evol. Microbiol.">
        <title>Natronorubrum sulfidifaciens sp. nov., an extremely haloalkaliphilic archaeon isolated from Aiding salt lake in Xin-Jiang, China.</title>
        <authorList>
            <person name="Cui H.L."/>
            <person name="Tohty D."/>
            <person name="Liu H.C."/>
            <person name="Liu S.J."/>
            <person name="Oren A."/>
            <person name="Zhou P.J."/>
        </authorList>
    </citation>
    <scope>NUCLEOTIDE SEQUENCE [LARGE SCALE GENOMIC DNA]</scope>
    <source>
        <strain evidence="1 2">7-3</strain>
        <plasmid evidence="1">unnamed3</plasmid>
    </source>
</reference>
<dbReference type="InterPro" id="IPR019714">
    <property type="entry name" value="2-haloacid_dehalogenase_DehI"/>
</dbReference>
<keyword evidence="1" id="KW-0614">Plasmid</keyword>
<name>A0A5P9P9W2_9EURY</name>
<gene>
    <name evidence="1" type="ORF">GCU68_20425</name>
</gene>
<accession>A0A5P9P9W2</accession>
<protein>
    <recommendedName>
        <fullName evidence="3">Halocarboxylic acid dehydrogenase DehI</fullName>
    </recommendedName>
</protein>
<dbReference type="GO" id="GO:0019120">
    <property type="term" value="F:hydrolase activity, acting on acid halide bonds, in C-halide compounds"/>
    <property type="evidence" value="ECO:0007669"/>
    <property type="project" value="InterPro"/>
</dbReference>
<sequence length="294" mass="32729">MDTSKQLYELEATGWKRGLYDDVKRTFRAPIVNWIFRTTIANYPEFVRYAWGQVKPAFETARFGQFSVTYRDTVLSAVSADTSIPTYRCDELEVSPSEYGELRGQLETYDIVAPRLAVLFELVDRALSEKPIGTEPDRTRAATAPLPAWLDADRGRPPTMVAFDESPAELADVVDGIQSFHGLEDGLPSIYRTVAQWPGYLLPMWNDLEPVLRSDGFSTAVDDGRAVVTEYVDSLAYTPQLGPDALAQQGLDESAIDELQDLFREFNQGVIETVIPALPVYATTVDAVGSRSLE</sequence>
<proteinExistence type="predicted"/>
<organism evidence="1 2">
    <name type="scientific">Natronorubrum aibiense</name>
    <dbReference type="NCBI Taxonomy" id="348826"/>
    <lineage>
        <taxon>Archaea</taxon>
        <taxon>Methanobacteriati</taxon>
        <taxon>Methanobacteriota</taxon>
        <taxon>Stenosarchaea group</taxon>
        <taxon>Halobacteria</taxon>
        <taxon>Halobacteriales</taxon>
        <taxon>Natrialbaceae</taxon>
        <taxon>Natronorubrum</taxon>
    </lineage>
</organism>
<dbReference type="EMBL" id="CP045491">
    <property type="protein sequence ID" value="QFU84892.1"/>
    <property type="molecule type" value="Genomic_DNA"/>
</dbReference>
<evidence type="ECO:0000313" key="2">
    <source>
        <dbReference type="Proteomes" id="UP000326170"/>
    </source>
</evidence>
<dbReference type="GeneID" id="42303428"/>
<evidence type="ECO:0000313" key="1">
    <source>
        <dbReference type="EMBL" id="QFU84892.1"/>
    </source>
</evidence>